<dbReference type="SUPFAM" id="SSF52540">
    <property type="entry name" value="P-loop containing nucleoside triphosphate hydrolases"/>
    <property type="match status" value="1"/>
</dbReference>
<evidence type="ECO:0000256" key="3">
    <source>
        <dbReference type="ARBA" id="ARBA00022840"/>
    </source>
</evidence>
<evidence type="ECO:0000313" key="6">
    <source>
        <dbReference type="Proteomes" id="UP000189933"/>
    </source>
</evidence>
<organism evidence="5 6">
    <name type="scientific">Carboxydocella sporoproducens DSM 16521</name>
    <dbReference type="NCBI Taxonomy" id="1121270"/>
    <lineage>
        <taxon>Bacteria</taxon>
        <taxon>Bacillati</taxon>
        <taxon>Bacillota</taxon>
        <taxon>Clostridia</taxon>
        <taxon>Eubacteriales</taxon>
        <taxon>Clostridiales Family XVI. Incertae Sedis</taxon>
        <taxon>Carboxydocella</taxon>
    </lineage>
</organism>
<dbReference type="Pfam" id="PF00005">
    <property type="entry name" value="ABC_tran"/>
    <property type="match status" value="1"/>
</dbReference>
<dbReference type="OrthoDB" id="9780431at2"/>
<dbReference type="PANTHER" id="PTHR42781:SF4">
    <property type="entry name" value="SPERMIDINE_PUTRESCINE IMPORT ATP-BINDING PROTEIN POTA"/>
    <property type="match status" value="1"/>
</dbReference>
<sequence length="353" mass="38731">MGWPLLLENLQVKRGGKLVLAVPRLELGAGEIMAVLGPNGAGKSTLLLTVAGILCPSQGSIRAGEMVWGPGRDPYQWRQAVTLVFQEALLVSGTVLDNVTLGLKFRGLSAREREQLAGPWLERLGLTELARRRVQDLSGGEAQRVALARALVLKPQVLLLDEPFAAVDAPTRSRLLRELRLLLKETGITTLFITHDFRELPLLADRGLVLLQGQMAQVGTVRELAERPASEAIARFFGVENLWPTGGSLPGLKELPPGLGAIPARCVRILGAKPAVAGESWLWPGKVKYVEEHWDGVYYCLLCEGLEVWGWADNQLRLQLGEQAWAVINKKQLHYIETRNSLNFLSDQEGLPG</sequence>
<dbReference type="GO" id="GO:0016887">
    <property type="term" value="F:ATP hydrolysis activity"/>
    <property type="evidence" value="ECO:0007669"/>
    <property type="project" value="InterPro"/>
</dbReference>
<keyword evidence="6" id="KW-1185">Reference proteome</keyword>
<dbReference type="AlphaFoldDB" id="A0A1T4NKE0"/>
<keyword evidence="3 5" id="KW-0067">ATP-binding</keyword>
<dbReference type="InterPro" id="IPR050093">
    <property type="entry name" value="ABC_SmlMolc_Importer"/>
</dbReference>
<evidence type="ECO:0000256" key="2">
    <source>
        <dbReference type="ARBA" id="ARBA00022741"/>
    </source>
</evidence>
<proteinExistence type="predicted"/>
<gene>
    <name evidence="5" type="ORF">SAMN02745885_00948</name>
</gene>
<feature type="domain" description="ABC transporter" evidence="4">
    <location>
        <begin position="5"/>
        <end position="237"/>
    </location>
</feature>
<name>A0A1T4NKE0_9FIRM</name>
<dbReference type="InterPro" id="IPR027417">
    <property type="entry name" value="P-loop_NTPase"/>
</dbReference>
<protein>
    <submittedName>
        <fullName evidence="5">Tungstate transport system ATP-binding protein</fullName>
    </submittedName>
</protein>
<accession>A0A1T4NKE0</accession>
<dbReference type="Proteomes" id="UP000189933">
    <property type="component" value="Unassembled WGS sequence"/>
</dbReference>
<dbReference type="EMBL" id="FUXM01000007">
    <property type="protein sequence ID" value="SJZ79750.1"/>
    <property type="molecule type" value="Genomic_DNA"/>
</dbReference>
<keyword evidence="1" id="KW-0813">Transport</keyword>
<dbReference type="InterPro" id="IPR003593">
    <property type="entry name" value="AAA+_ATPase"/>
</dbReference>
<dbReference type="Gene3D" id="3.40.50.300">
    <property type="entry name" value="P-loop containing nucleotide triphosphate hydrolases"/>
    <property type="match status" value="1"/>
</dbReference>
<dbReference type="PROSITE" id="PS00211">
    <property type="entry name" value="ABC_TRANSPORTER_1"/>
    <property type="match status" value="1"/>
</dbReference>
<dbReference type="InterPro" id="IPR003439">
    <property type="entry name" value="ABC_transporter-like_ATP-bd"/>
</dbReference>
<keyword evidence="2" id="KW-0547">Nucleotide-binding</keyword>
<dbReference type="GO" id="GO:0005524">
    <property type="term" value="F:ATP binding"/>
    <property type="evidence" value="ECO:0007669"/>
    <property type="project" value="UniProtKB-KW"/>
</dbReference>
<evidence type="ECO:0000313" key="5">
    <source>
        <dbReference type="EMBL" id="SJZ79750.1"/>
    </source>
</evidence>
<reference evidence="6" key="1">
    <citation type="submission" date="2017-02" db="EMBL/GenBank/DDBJ databases">
        <authorList>
            <person name="Varghese N."/>
            <person name="Submissions S."/>
        </authorList>
    </citation>
    <scope>NUCLEOTIDE SEQUENCE [LARGE SCALE GENOMIC DNA]</scope>
    <source>
        <strain evidence="6">DSM 16521</strain>
    </source>
</reference>
<dbReference type="SMART" id="SM00382">
    <property type="entry name" value="AAA"/>
    <property type="match status" value="1"/>
</dbReference>
<dbReference type="PANTHER" id="PTHR42781">
    <property type="entry name" value="SPERMIDINE/PUTRESCINE IMPORT ATP-BINDING PROTEIN POTA"/>
    <property type="match status" value="1"/>
</dbReference>
<dbReference type="InterPro" id="IPR017871">
    <property type="entry name" value="ABC_transporter-like_CS"/>
</dbReference>
<dbReference type="RefSeq" id="WP_078665041.1">
    <property type="nucleotide sequence ID" value="NZ_FUXM01000007.1"/>
</dbReference>
<dbReference type="PROSITE" id="PS50893">
    <property type="entry name" value="ABC_TRANSPORTER_2"/>
    <property type="match status" value="1"/>
</dbReference>
<evidence type="ECO:0000256" key="1">
    <source>
        <dbReference type="ARBA" id="ARBA00022448"/>
    </source>
</evidence>
<evidence type="ECO:0000259" key="4">
    <source>
        <dbReference type="PROSITE" id="PS50893"/>
    </source>
</evidence>